<keyword evidence="2" id="KW-1185">Reference proteome</keyword>
<organism evidence="1 2">
    <name type="scientific">Mikania micrantha</name>
    <name type="common">bitter vine</name>
    <dbReference type="NCBI Taxonomy" id="192012"/>
    <lineage>
        <taxon>Eukaryota</taxon>
        <taxon>Viridiplantae</taxon>
        <taxon>Streptophyta</taxon>
        <taxon>Embryophyta</taxon>
        <taxon>Tracheophyta</taxon>
        <taxon>Spermatophyta</taxon>
        <taxon>Magnoliopsida</taxon>
        <taxon>eudicotyledons</taxon>
        <taxon>Gunneridae</taxon>
        <taxon>Pentapetalae</taxon>
        <taxon>asterids</taxon>
        <taxon>campanulids</taxon>
        <taxon>Asterales</taxon>
        <taxon>Asteraceae</taxon>
        <taxon>Asteroideae</taxon>
        <taxon>Heliantheae alliance</taxon>
        <taxon>Eupatorieae</taxon>
        <taxon>Mikania</taxon>
    </lineage>
</organism>
<accession>A0A5N6NUR3</accession>
<proteinExistence type="predicted"/>
<gene>
    <name evidence="1" type="ORF">E3N88_17985</name>
</gene>
<comment type="caution">
    <text evidence="1">The sequence shown here is derived from an EMBL/GenBank/DDBJ whole genome shotgun (WGS) entry which is preliminary data.</text>
</comment>
<protein>
    <submittedName>
        <fullName evidence="1">Uncharacterized protein</fullName>
    </submittedName>
</protein>
<dbReference type="OrthoDB" id="1828746at2759"/>
<dbReference type="Proteomes" id="UP000326396">
    <property type="component" value="Linkage Group LG17"/>
</dbReference>
<dbReference type="AlphaFoldDB" id="A0A5N6NUR3"/>
<sequence length="134" mass="15286">MGEIPIRAGTGGLEDMANLAFGDKHNLCAYLDPTTKNGKDFRPMIEFLRRSRIYYVISNSCHIYRSHIQSFWESARLIIVDDVFVIEASVLEQMIRISEVDVRLVLQFGGEPEGMTLIPKRYLSGNITKAKDKF</sequence>
<evidence type="ECO:0000313" key="2">
    <source>
        <dbReference type="Proteomes" id="UP000326396"/>
    </source>
</evidence>
<dbReference type="EMBL" id="SZYD01000009">
    <property type="protein sequence ID" value="KAD5318039.1"/>
    <property type="molecule type" value="Genomic_DNA"/>
</dbReference>
<evidence type="ECO:0000313" key="1">
    <source>
        <dbReference type="EMBL" id="KAD5318039.1"/>
    </source>
</evidence>
<reference evidence="1 2" key="1">
    <citation type="submission" date="2019-05" db="EMBL/GenBank/DDBJ databases">
        <title>Mikania micrantha, genome provides insights into the molecular mechanism of rapid growth.</title>
        <authorList>
            <person name="Liu B."/>
        </authorList>
    </citation>
    <scope>NUCLEOTIDE SEQUENCE [LARGE SCALE GENOMIC DNA]</scope>
    <source>
        <strain evidence="1">NLD-2019</strain>
        <tissue evidence="1">Leaf</tissue>
    </source>
</reference>
<name>A0A5N6NUR3_9ASTR</name>